<accession>A0A3G8H0S3</accession>
<reference evidence="2" key="1">
    <citation type="submission" date="2018-11" db="EMBL/GenBank/DDBJ databases">
        <title>FDA dAtabase for Regulatory Grade micrObial Sequences (FDA-ARGOS): Supporting development and validation of Infectious Disease Dx tests.</title>
        <authorList>
            <person name="Goldberg B."/>
            <person name="Campos J."/>
            <person name="Tallon L."/>
            <person name="Sadzewicz L."/>
            <person name="Zhao X."/>
            <person name="Vavikolanu K."/>
            <person name="Mehta A."/>
            <person name="Aluvathingal J."/>
            <person name="Nadendla S."/>
            <person name="Geyer C."/>
            <person name="Nandy P."/>
            <person name="Yan Y."/>
            <person name="Sichtig H."/>
        </authorList>
    </citation>
    <scope>NUCLEOTIDE SEQUENCE [LARGE SCALE GENOMIC DNA]</scope>
    <source>
        <strain evidence="2">FDAARGOS_614</strain>
    </source>
</reference>
<dbReference type="AlphaFoldDB" id="A0A3G8H0S3"/>
<protein>
    <submittedName>
        <fullName evidence="1">Uncharacterized protein</fullName>
    </submittedName>
</protein>
<dbReference type="Proteomes" id="UP000270411">
    <property type="component" value="Chromosome 1"/>
</dbReference>
<name>A0A3G8H0S3_9BURK</name>
<dbReference type="OrthoDB" id="769885at2"/>
<evidence type="ECO:0000313" key="1">
    <source>
        <dbReference type="EMBL" id="AZG13800.1"/>
    </source>
</evidence>
<dbReference type="KEGG" id="cpau:EHF44_10260"/>
<proteinExistence type="predicted"/>
<sequence length="149" mass="16475">MLKVTVEVVGPGRNGPGRQIATAYIGRLERSAVADYAVQLNEPPFGDGEKRALHGYPRYASSVFDLVARALAVGLTGTEELPPRPLALRVPIHLSGDTSYVRLGEILEPAVTYFRKHIEYSTCPVIEEDSEPMQCAYASDWLSFLARRR</sequence>
<organism evidence="1 2">
    <name type="scientific">Cupriavidus pauculus</name>
    <dbReference type="NCBI Taxonomy" id="82633"/>
    <lineage>
        <taxon>Bacteria</taxon>
        <taxon>Pseudomonadati</taxon>
        <taxon>Pseudomonadota</taxon>
        <taxon>Betaproteobacteria</taxon>
        <taxon>Burkholderiales</taxon>
        <taxon>Burkholderiaceae</taxon>
        <taxon>Cupriavidus</taxon>
    </lineage>
</organism>
<evidence type="ECO:0000313" key="2">
    <source>
        <dbReference type="Proteomes" id="UP000270411"/>
    </source>
</evidence>
<gene>
    <name evidence="1" type="ORF">EHF44_10260</name>
</gene>
<dbReference type="EMBL" id="CP033969">
    <property type="protein sequence ID" value="AZG13800.1"/>
    <property type="molecule type" value="Genomic_DNA"/>
</dbReference>